<dbReference type="InterPro" id="IPR003675">
    <property type="entry name" value="Rce1/LyrA-like_dom"/>
</dbReference>
<dbReference type="EC" id="3.4.-.-" evidence="3"/>
<evidence type="ECO:0000256" key="1">
    <source>
        <dbReference type="SAM" id="Phobius"/>
    </source>
</evidence>
<dbReference type="RefSeq" id="WP_385940440.1">
    <property type="nucleotide sequence ID" value="NZ_JBHSOZ010000003.1"/>
</dbReference>
<keyword evidence="1" id="KW-0472">Membrane</keyword>
<feature type="domain" description="CAAX prenyl protease 2/Lysostaphin resistance protein A-like" evidence="2">
    <location>
        <begin position="119"/>
        <end position="220"/>
    </location>
</feature>
<feature type="transmembrane region" description="Helical" evidence="1">
    <location>
        <begin position="185"/>
        <end position="204"/>
    </location>
</feature>
<dbReference type="Proteomes" id="UP001596142">
    <property type="component" value="Unassembled WGS sequence"/>
</dbReference>
<name>A0ABW0YNT9_9BACI</name>
<gene>
    <name evidence="3" type="ORF">ACFPU1_03225</name>
</gene>
<accession>A0ABW0YNT9</accession>
<sequence>MFSMLLGGWGIVTLGLFLATFAGSIVEDQLLMTRDGRFIVQAVVMSLIVVPSILYFYQRLYRVTGKPTRPVYSLKRAHHFFTGFFLAIGLFFVGLFISSSLGWLTIDQWHAPQYWIGAFLFNMLIAFFYEALPEELALRGFVYDVLRHRFTVWFSVFIQTLLFVGVSIGVSVLQVIVGMVPVENIFIIPSMILLFFFGIALALMRLWTDSLWASIGFHLGYLEISRFLIMPTEYGAPPIMTFQDTITYGAGASFLIMFIIMGASFILLILLGMKRMRKKE</sequence>
<keyword evidence="1" id="KW-0812">Transmembrane</keyword>
<dbReference type="EMBL" id="JBHSOZ010000003">
    <property type="protein sequence ID" value="MFC5711784.1"/>
    <property type="molecule type" value="Genomic_DNA"/>
</dbReference>
<comment type="caution">
    <text evidence="3">The sequence shown here is derived from an EMBL/GenBank/DDBJ whole genome shotgun (WGS) entry which is preliminary data.</text>
</comment>
<feature type="transmembrane region" description="Helical" evidence="1">
    <location>
        <begin position="150"/>
        <end position="173"/>
    </location>
</feature>
<proteinExistence type="predicted"/>
<organism evidence="3 4">
    <name type="scientific">Thalassorhabdus alkalitolerans</name>
    <dbReference type="NCBI Taxonomy" id="2282697"/>
    <lineage>
        <taxon>Bacteria</taxon>
        <taxon>Bacillati</taxon>
        <taxon>Bacillota</taxon>
        <taxon>Bacilli</taxon>
        <taxon>Bacillales</taxon>
        <taxon>Bacillaceae</taxon>
        <taxon>Thalassorhabdus</taxon>
    </lineage>
</organism>
<evidence type="ECO:0000313" key="4">
    <source>
        <dbReference type="Proteomes" id="UP001596142"/>
    </source>
</evidence>
<keyword evidence="4" id="KW-1185">Reference proteome</keyword>
<evidence type="ECO:0000259" key="2">
    <source>
        <dbReference type="Pfam" id="PF02517"/>
    </source>
</evidence>
<reference evidence="4" key="1">
    <citation type="journal article" date="2019" name="Int. J. Syst. Evol. Microbiol.">
        <title>The Global Catalogue of Microorganisms (GCM) 10K type strain sequencing project: providing services to taxonomists for standard genome sequencing and annotation.</title>
        <authorList>
            <consortium name="The Broad Institute Genomics Platform"/>
            <consortium name="The Broad Institute Genome Sequencing Center for Infectious Disease"/>
            <person name="Wu L."/>
            <person name="Ma J."/>
        </authorList>
    </citation>
    <scope>NUCLEOTIDE SEQUENCE [LARGE SCALE GENOMIC DNA]</scope>
    <source>
        <strain evidence="4">CECT 7184</strain>
    </source>
</reference>
<dbReference type="Pfam" id="PF02517">
    <property type="entry name" value="Rce1-like"/>
    <property type="match status" value="1"/>
</dbReference>
<protein>
    <submittedName>
        <fullName evidence="3">CPBP family intramembrane glutamic endopeptidase</fullName>
        <ecNumber evidence="3">3.4.-.-</ecNumber>
    </submittedName>
</protein>
<feature type="transmembrane region" description="Helical" evidence="1">
    <location>
        <begin position="211"/>
        <end position="229"/>
    </location>
</feature>
<evidence type="ECO:0000313" key="3">
    <source>
        <dbReference type="EMBL" id="MFC5711784.1"/>
    </source>
</evidence>
<feature type="transmembrane region" description="Helical" evidence="1">
    <location>
        <begin position="78"/>
        <end position="106"/>
    </location>
</feature>
<dbReference type="GO" id="GO:0016787">
    <property type="term" value="F:hydrolase activity"/>
    <property type="evidence" value="ECO:0007669"/>
    <property type="project" value="UniProtKB-KW"/>
</dbReference>
<feature type="transmembrane region" description="Helical" evidence="1">
    <location>
        <begin position="249"/>
        <end position="271"/>
    </location>
</feature>
<feature type="transmembrane region" description="Helical" evidence="1">
    <location>
        <begin position="38"/>
        <end position="57"/>
    </location>
</feature>
<keyword evidence="3" id="KW-0378">Hydrolase</keyword>
<feature type="transmembrane region" description="Helical" evidence="1">
    <location>
        <begin position="112"/>
        <end position="129"/>
    </location>
</feature>
<keyword evidence="1" id="KW-1133">Transmembrane helix</keyword>